<proteinExistence type="predicted"/>
<comment type="caution">
    <text evidence="1">The sequence shown here is derived from an EMBL/GenBank/DDBJ whole genome shotgun (WGS) entry which is preliminary data.</text>
</comment>
<organism evidence="1 2">
    <name type="scientific">Peronospora matthiolae</name>
    <dbReference type="NCBI Taxonomy" id="2874970"/>
    <lineage>
        <taxon>Eukaryota</taxon>
        <taxon>Sar</taxon>
        <taxon>Stramenopiles</taxon>
        <taxon>Oomycota</taxon>
        <taxon>Peronosporomycetes</taxon>
        <taxon>Peronosporales</taxon>
        <taxon>Peronosporaceae</taxon>
        <taxon>Peronospora</taxon>
    </lineage>
</organism>
<evidence type="ECO:0000313" key="1">
    <source>
        <dbReference type="EMBL" id="CAK7904990.1"/>
    </source>
</evidence>
<name>A0AAV1T9L4_9STRA</name>
<dbReference type="AlphaFoldDB" id="A0AAV1T9L4"/>
<protein>
    <submittedName>
        <fullName evidence="1">Uncharacterized protein</fullName>
    </submittedName>
</protein>
<reference evidence="1" key="1">
    <citation type="submission" date="2024-01" db="EMBL/GenBank/DDBJ databases">
        <authorList>
            <person name="Webb A."/>
        </authorList>
    </citation>
    <scope>NUCLEOTIDE SEQUENCE</scope>
    <source>
        <strain evidence="1">Pm1</strain>
    </source>
</reference>
<sequence>MQTGSGDEFTLVNNVLRYDMEGDVIKVGHDAIAVATGCVYNNDVR</sequence>
<accession>A0AAV1T9L4</accession>
<dbReference type="EMBL" id="CAKLBY020000029">
    <property type="protein sequence ID" value="CAK7904990.1"/>
    <property type="molecule type" value="Genomic_DNA"/>
</dbReference>
<gene>
    <name evidence="1" type="ORF">PM001_LOCUS3018</name>
</gene>
<dbReference type="Proteomes" id="UP001162060">
    <property type="component" value="Unassembled WGS sequence"/>
</dbReference>
<evidence type="ECO:0000313" key="2">
    <source>
        <dbReference type="Proteomes" id="UP001162060"/>
    </source>
</evidence>